<dbReference type="EMBL" id="JARDXE010000014">
    <property type="protein sequence ID" value="MDE8647583.1"/>
    <property type="molecule type" value="Genomic_DNA"/>
</dbReference>
<dbReference type="Proteomes" id="UP001217325">
    <property type="component" value="Unassembled WGS sequence"/>
</dbReference>
<evidence type="ECO:0000313" key="3">
    <source>
        <dbReference type="Proteomes" id="UP001217325"/>
    </source>
</evidence>
<sequence length="71" mass="7965">MDFMTMAQAAGEQEFESPEFVPGEDFDPSDYDEVEIVAEASARHRGDRLTQLEDENADLRARLAEATGRDD</sequence>
<dbReference type="RefSeq" id="WP_275232149.1">
    <property type="nucleotide sequence ID" value="NZ_JARDXE010000014.1"/>
</dbReference>
<organism evidence="2 3">
    <name type="scientific">Rhodococcus qingshengii</name>
    <dbReference type="NCBI Taxonomy" id="334542"/>
    <lineage>
        <taxon>Bacteria</taxon>
        <taxon>Bacillati</taxon>
        <taxon>Actinomycetota</taxon>
        <taxon>Actinomycetes</taxon>
        <taxon>Mycobacteriales</taxon>
        <taxon>Nocardiaceae</taxon>
        <taxon>Rhodococcus</taxon>
        <taxon>Rhodococcus erythropolis group</taxon>
    </lineage>
</organism>
<evidence type="ECO:0000313" key="2">
    <source>
        <dbReference type="EMBL" id="MDE8647583.1"/>
    </source>
</evidence>
<dbReference type="AlphaFoldDB" id="A0AAW6LK66"/>
<evidence type="ECO:0000256" key="1">
    <source>
        <dbReference type="SAM" id="MobiDB-lite"/>
    </source>
</evidence>
<name>A0AAW6LK66_RHOSG</name>
<comment type="caution">
    <text evidence="2">The sequence shown here is derived from an EMBL/GenBank/DDBJ whole genome shotgun (WGS) entry which is preliminary data.</text>
</comment>
<accession>A0AAW6LK66</accession>
<feature type="region of interest" description="Disordered" evidence="1">
    <location>
        <begin position="1"/>
        <end position="22"/>
    </location>
</feature>
<reference evidence="2" key="1">
    <citation type="submission" date="2023-02" db="EMBL/GenBank/DDBJ databases">
        <title>A novel hydrolase synthesized by Rhodococcus erythropolis HQ is responsible for the detoxification of Zearalenone.</title>
        <authorList>
            <person name="Hu J."/>
            <person name="Xu J."/>
        </authorList>
    </citation>
    <scope>NUCLEOTIDE SEQUENCE</scope>
    <source>
        <strain evidence="2">HQ</strain>
    </source>
</reference>
<gene>
    <name evidence="2" type="ORF">PXH69_21650</name>
</gene>
<protein>
    <submittedName>
        <fullName evidence="2">Uncharacterized protein</fullName>
    </submittedName>
</protein>
<proteinExistence type="predicted"/>
<feature type="compositionally biased region" description="Acidic residues" evidence="1">
    <location>
        <begin position="13"/>
        <end position="22"/>
    </location>
</feature>